<sequence length="147" mass="15633">MLSFRVVMFTAVVAAAAWTPVRAHAESRAQASAALLPLSDQDEWSTQETGCTSTFAVGGHDYLQLVGTELLLRDQQGLHSCRLTTVATEDLETGRGTVSCSGYRLRIRSSGKAISNPASDSSSRRAVLTIDRAGVATSMRGIWGVAC</sequence>
<feature type="chain" id="PRO_5015763025" evidence="1">
    <location>
        <begin position="26"/>
        <end position="147"/>
    </location>
</feature>
<proteinExistence type="predicted"/>
<name>A0A2T5TVW5_9SPHN</name>
<comment type="caution">
    <text evidence="2">The sequence shown here is derived from an EMBL/GenBank/DDBJ whole genome shotgun (WGS) entry which is preliminary data.</text>
</comment>
<evidence type="ECO:0000256" key="1">
    <source>
        <dbReference type="SAM" id="SignalP"/>
    </source>
</evidence>
<dbReference type="GeneID" id="91007947"/>
<keyword evidence="1" id="KW-0732">Signal</keyword>
<evidence type="ECO:0000313" key="2">
    <source>
        <dbReference type="EMBL" id="PTW43407.1"/>
    </source>
</evidence>
<dbReference type="Proteomes" id="UP000244013">
    <property type="component" value="Unassembled WGS sequence"/>
</dbReference>
<gene>
    <name evidence="2" type="ORF">C8J25_1238</name>
</gene>
<dbReference type="RefSeq" id="WP_107956094.1">
    <property type="nucleotide sequence ID" value="NZ_QAYE01000023.1"/>
</dbReference>
<protein>
    <submittedName>
        <fullName evidence="2">Uncharacterized protein</fullName>
    </submittedName>
</protein>
<organism evidence="2 3">
    <name type="scientific">Sphingomonas faeni</name>
    <dbReference type="NCBI Taxonomy" id="185950"/>
    <lineage>
        <taxon>Bacteria</taxon>
        <taxon>Pseudomonadati</taxon>
        <taxon>Pseudomonadota</taxon>
        <taxon>Alphaproteobacteria</taxon>
        <taxon>Sphingomonadales</taxon>
        <taxon>Sphingomonadaceae</taxon>
        <taxon>Sphingomonas</taxon>
    </lineage>
</organism>
<reference evidence="2 3" key="1">
    <citation type="submission" date="2018-04" db="EMBL/GenBank/DDBJ databases">
        <title>Genomic Encyclopedia of Type Strains, Phase III (KMG-III): the genomes of soil and plant-associated and newly described type strains.</title>
        <authorList>
            <person name="Whitman W."/>
        </authorList>
    </citation>
    <scope>NUCLEOTIDE SEQUENCE [LARGE SCALE GENOMIC DNA]</scope>
    <source>
        <strain evidence="2 3">MA-olki</strain>
    </source>
</reference>
<evidence type="ECO:0000313" key="3">
    <source>
        <dbReference type="Proteomes" id="UP000244013"/>
    </source>
</evidence>
<dbReference type="EMBL" id="QAYE01000023">
    <property type="protein sequence ID" value="PTW43407.1"/>
    <property type="molecule type" value="Genomic_DNA"/>
</dbReference>
<feature type="signal peptide" evidence="1">
    <location>
        <begin position="1"/>
        <end position="25"/>
    </location>
</feature>
<accession>A0A2T5TVW5</accession>
<dbReference type="AlphaFoldDB" id="A0A2T5TVW5"/>
<dbReference type="OrthoDB" id="7569079at2"/>